<dbReference type="InterPro" id="IPR011545">
    <property type="entry name" value="DEAD/DEAH_box_helicase_dom"/>
</dbReference>
<evidence type="ECO:0000313" key="17">
    <source>
        <dbReference type="Proteomes" id="UP000008312"/>
    </source>
</evidence>
<dbReference type="Proteomes" id="UP000008312">
    <property type="component" value="Unassembled WGS sequence"/>
</dbReference>
<dbReference type="InterPro" id="IPR000629">
    <property type="entry name" value="RNA-helicase_DEAD-box_CS"/>
</dbReference>
<evidence type="ECO:0000256" key="7">
    <source>
        <dbReference type="ARBA" id="ARBA00023187"/>
    </source>
</evidence>
<dbReference type="PROSITE" id="PS51194">
    <property type="entry name" value="HELICASE_CTER"/>
    <property type="match status" value="1"/>
</dbReference>
<feature type="short sequence motif" description="Q motif" evidence="10">
    <location>
        <begin position="179"/>
        <end position="207"/>
    </location>
</feature>
<dbReference type="FunCoup" id="D8LV19">
    <property type="interactions" value="488"/>
</dbReference>
<gene>
    <name evidence="16" type="ORF">GSBLH_T00000104001</name>
</gene>
<organism evidence="16">
    <name type="scientific">Blastocystis hominis</name>
    <dbReference type="NCBI Taxonomy" id="12968"/>
    <lineage>
        <taxon>Eukaryota</taxon>
        <taxon>Sar</taxon>
        <taxon>Stramenopiles</taxon>
        <taxon>Bigyra</taxon>
        <taxon>Opalozoa</taxon>
        <taxon>Opalinata</taxon>
        <taxon>Blastocystidae</taxon>
        <taxon>Blastocystis</taxon>
    </lineage>
</organism>
<dbReference type="InParanoid" id="D8LV19"/>
<dbReference type="PROSITE" id="PS51195">
    <property type="entry name" value="Q_MOTIF"/>
    <property type="match status" value="1"/>
</dbReference>
<dbReference type="CDD" id="cd18787">
    <property type="entry name" value="SF2_C_DEAD"/>
    <property type="match status" value="1"/>
</dbReference>
<evidence type="ECO:0000256" key="6">
    <source>
        <dbReference type="ARBA" id="ARBA00022840"/>
    </source>
</evidence>
<dbReference type="InterPro" id="IPR001650">
    <property type="entry name" value="Helicase_C-like"/>
</dbReference>
<dbReference type="Gene3D" id="3.40.50.300">
    <property type="entry name" value="P-loop containing nucleotide triphosphate hydrolases"/>
    <property type="match status" value="2"/>
</dbReference>
<dbReference type="SMART" id="SM00490">
    <property type="entry name" value="HELICc"/>
    <property type="match status" value="1"/>
</dbReference>
<sequence length="620" mass="70208">MHVLLSREDDYHKAIEKGIKEQFIGNEKRHRRPRFKRSGDLQMEWSNEDDTSEKDNPLYAKRAKVHLAFGKGYVAGMDMRQQRKDNEYMESLLSIRRQAERERTIPASQNAEELNRQLVETIHKRQMEKDETASVRSGAGHGSHWSEKELKDMTQRDWRIMKEDFEIRVQGAKQINPLRFWSEAAVHPAILRAIETLGFKEPTPIQRQAIPIELKGMDMIGIAKTGSGKTCAFVVPMLQYVIQAPIETRLQSKEQGPLAVVMAPTRELAKQIRDDAEKLAQFCVDERLAQSRSPRIRIACMVGGESIVEQSSFLSNGCDILIGTPGRLLDCLERHFVVLNQTNYIVLDEADRMIDEGFEESVNAVMDAMGSTLKSEEEEDIEKAAEGVASLTNMYRTTIMFSATMPPKVEAIAKRYMRCPVQVTIGTPSGTTKVDIKQIINMVRESDKPSMLLKIIRNNETPAIVFCNRKETVDTVTRSLHDSGHRTVALRGGIQQSRREEALEDFRRGVYDIMVATNVAARGLDIKGVKLVVNYDMPDSLELYIHRIGRTGRAGATGLAVSLVTEKDSALFPDLVEYLKKEKQQIPIDLERHKVVREASQLSKMADTQDEGGTMEFKMI</sequence>
<dbReference type="AlphaFoldDB" id="D8LV19"/>
<dbReference type="GO" id="GO:0016787">
    <property type="term" value="F:hydrolase activity"/>
    <property type="evidence" value="ECO:0007669"/>
    <property type="project" value="UniProtKB-KW"/>
</dbReference>
<dbReference type="PROSITE" id="PS00039">
    <property type="entry name" value="DEAD_ATP_HELICASE"/>
    <property type="match status" value="1"/>
</dbReference>
<evidence type="ECO:0000256" key="5">
    <source>
        <dbReference type="ARBA" id="ARBA00022806"/>
    </source>
</evidence>
<dbReference type="GO" id="GO:0003676">
    <property type="term" value="F:nucleic acid binding"/>
    <property type="evidence" value="ECO:0007669"/>
    <property type="project" value="InterPro"/>
</dbReference>
<dbReference type="InterPro" id="IPR014014">
    <property type="entry name" value="RNA_helicase_DEAD_Q_motif"/>
</dbReference>
<dbReference type="GO" id="GO:0008380">
    <property type="term" value="P:RNA splicing"/>
    <property type="evidence" value="ECO:0007669"/>
    <property type="project" value="UniProtKB-KW"/>
</dbReference>
<protein>
    <recommendedName>
        <fullName evidence="1">RNA helicase</fullName>
        <ecNumber evidence="1">3.6.4.13</ecNumber>
    </recommendedName>
</protein>
<dbReference type="EC" id="3.6.4.13" evidence="1"/>
<evidence type="ECO:0000256" key="1">
    <source>
        <dbReference type="ARBA" id="ARBA00012552"/>
    </source>
</evidence>
<dbReference type="PANTHER" id="PTHR47958">
    <property type="entry name" value="ATP-DEPENDENT RNA HELICASE DBP3"/>
    <property type="match status" value="1"/>
</dbReference>
<evidence type="ECO:0000313" key="16">
    <source>
        <dbReference type="EMBL" id="CBK19658.2"/>
    </source>
</evidence>
<feature type="domain" description="DEAD-box RNA helicase Q" evidence="15">
    <location>
        <begin position="179"/>
        <end position="207"/>
    </location>
</feature>
<dbReference type="GeneID" id="24917425"/>
<dbReference type="InterPro" id="IPR014001">
    <property type="entry name" value="Helicase_ATP-bd"/>
</dbReference>
<keyword evidence="3 11" id="KW-0547">Nucleotide-binding</keyword>
<name>D8LV19_BLAHO</name>
<comment type="similarity">
    <text evidence="8">Belongs to the DEAD box helicase family. DDX23/PRP28 subfamily.</text>
</comment>
<evidence type="ECO:0000256" key="9">
    <source>
        <dbReference type="ARBA" id="ARBA00047984"/>
    </source>
</evidence>
<dbReference type="Pfam" id="PF25430">
    <property type="entry name" value="DDX23"/>
    <property type="match status" value="1"/>
</dbReference>
<dbReference type="GO" id="GO:0005524">
    <property type="term" value="F:ATP binding"/>
    <property type="evidence" value="ECO:0007669"/>
    <property type="project" value="UniProtKB-KW"/>
</dbReference>
<evidence type="ECO:0000259" key="13">
    <source>
        <dbReference type="PROSITE" id="PS51192"/>
    </source>
</evidence>
<evidence type="ECO:0000259" key="15">
    <source>
        <dbReference type="PROSITE" id="PS51195"/>
    </source>
</evidence>
<reference evidence="16" key="1">
    <citation type="submission" date="2010-02" db="EMBL/GenBank/DDBJ databases">
        <title>Sequencing and annotation of the Blastocystis hominis genome.</title>
        <authorList>
            <person name="Wincker P."/>
        </authorList>
    </citation>
    <scope>NUCLEOTIDE SEQUENCE</scope>
    <source>
        <strain evidence="16">Singapore isolate B</strain>
    </source>
</reference>
<dbReference type="OrthoDB" id="196131at2759"/>
<dbReference type="OMA" id="IFINYKR"/>
<dbReference type="EMBL" id="FN668638">
    <property type="protein sequence ID" value="CBK19658.2"/>
    <property type="molecule type" value="Genomic_DNA"/>
</dbReference>
<dbReference type="InterPro" id="IPR057479">
    <property type="entry name" value="PRP28/DDX23-like_helical"/>
</dbReference>
<evidence type="ECO:0000256" key="4">
    <source>
        <dbReference type="ARBA" id="ARBA00022801"/>
    </source>
</evidence>
<keyword evidence="2" id="KW-0507">mRNA processing</keyword>
<dbReference type="SMART" id="SM00487">
    <property type="entry name" value="DEXDc"/>
    <property type="match status" value="1"/>
</dbReference>
<dbReference type="SUPFAM" id="SSF52540">
    <property type="entry name" value="P-loop containing nucleoside triphosphate hydrolases"/>
    <property type="match status" value="1"/>
</dbReference>
<feature type="domain" description="Helicase C-terminal" evidence="14">
    <location>
        <begin position="435"/>
        <end position="594"/>
    </location>
</feature>
<keyword evidence="5 11" id="KW-0347">Helicase</keyword>
<evidence type="ECO:0000256" key="11">
    <source>
        <dbReference type="RuleBase" id="RU000492"/>
    </source>
</evidence>
<feature type="region of interest" description="Disordered" evidence="12">
    <location>
        <begin position="27"/>
        <end position="55"/>
    </location>
</feature>
<dbReference type="InterPro" id="IPR027417">
    <property type="entry name" value="P-loop_NTPase"/>
</dbReference>
<dbReference type="PROSITE" id="PS51192">
    <property type="entry name" value="HELICASE_ATP_BIND_1"/>
    <property type="match status" value="1"/>
</dbReference>
<feature type="domain" description="Helicase ATP-binding" evidence="13">
    <location>
        <begin position="210"/>
        <end position="423"/>
    </location>
</feature>
<dbReference type="GO" id="GO:0003724">
    <property type="term" value="F:RNA helicase activity"/>
    <property type="evidence" value="ECO:0007669"/>
    <property type="project" value="UniProtKB-EC"/>
</dbReference>
<dbReference type="CDD" id="cd17945">
    <property type="entry name" value="DEADc_DDX23"/>
    <property type="match status" value="1"/>
</dbReference>
<dbReference type="RefSeq" id="XP_012893706.1">
    <property type="nucleotide sequence ID" value="XM_013038252.1"/>
</dbReference>
<keyword evidence="6 11" id="KW-0067">ATP-binding</keyword>
<dbReference type="Pfam" id="PF00270">
    <property type="entry name" value="DEAD"/>
    <property type="match status" value="1"/>
</dbReference>
<evidence type="ECO:0000256" key="8">
    <source>
        <dbReference type="ARBA" id="ARBA00037954"/>
    </source>
</evidence>
<evidence type="ECO:0000259" key="14">
    <source>
        <dbReference type="PROSITE" id="PS51194"/>
    </source>
</evidence>
<keyword evidence="17" id="KW-1185">Reference proteome</keyword>
<keyword evidence="7" id="KW-0508">mRNA splicing</keyword>
<evidence type="ECO:0000256" key="10">
    <source>
        <dbReference type="PROSITE-ProRule" id="PRU00552"/>
    </source>
</evidence>
<dbReference type="GO" id="GO:0006397">
    <property type="term" value="P:mRNA processing"/>
    <property type="evidence" value="ECO:0007669"/>
    <property type="project" value="UniProtKB-KW"/>
</dbReference>
<evidence type="ECO:0000256" key="12">
    <source>
        <dbReference type="SAM" id="MobiDB-lite"/>
    </source>
</evidence>
<comment type="catalytic activity">
    <reaction evidence="9">
        <text>ATP + H2O = ADP + phosphate + H(+)</text>
        <dbReference type="Rhea" id="RHEA:13065"/>
        <dbReference type="ChEBI" id="CHEBI:15377"/>
        <dbReference type="ChEBI" id="CHEBI:15378"/>
        <dbReference type="ChEBI" id="CHEBI:30616"/>
        <dbReference type="ChEBI" id="CHEBI:43474"/>
        <dbReference type="ChEBI" id="CHEBI:456216"/>
        <dbReference type="EC" id="3.6.4.13"/>
    </reaction>
</comment>
<keyword evidence="4 11" id="KW-0378">Hydrolase</keyword>
<accession>D8LV19</accession>
<proteinExistence type="inferred from homology"/>
<evidence type="ECO:0000256" key="3">
    <source>
        <dbReference type="ARBA" id="ARBA00022741"/>
    </source>
</evidence>
<evidence type="ECO:0000256" key="2">
    <source>
        <dbReference type="ARBA" id="ARBA00022664"/>
    </source>
</evidence>
<dbReference type="Pfam" id="PF00271">
    <property type="entry name" value="Helicase_C"/>
    <property type="match status" value="1"/>
</dbReference>